<accession>A0A059C540</accession>
<evidence type="ECO:0000313" key="1">
    <source>
        <dbReference type="EMBL" id="KCW73588.1"/>
    </source>
</evidence>
<dbReference type="AlphaFoldDB" id="A0A059C540"/>
<sequence>MAIRPSLGRHDSAWMIQGKNCRPLREPMIQGKDSIKQAKDFESRVPRASVIEENIINQRVSRHNWERRWLS</sequence>
<dbReference type="Gramene" id="KCW73588">
    <property type="protein sequence ID" value="KCW73588"/>
    <property type="gene ID" value="EUGRSUZ_E02146"/>
</dbReference>
<proteinExistence type="predicted"/>
<reference evidence="1" key="1">
    <citation type="submission" date="2013-07" db="EMBL/GenBank/DDBJ databases">
        <title>The genome of Eucalyptus grandis.</title>
        <authorList>
            <person name="Schmutz J."/>
            <person name="Hayes R."/>
            <person name="Myburg A."/>
            <person name="Tuskan G."/>
            <person name="Grattapaglia D."/>
            <person name="Rokhsar D.S."/>
        </authorList>
    </citation>
    <scope>NUCLEOTIDE SEQUENCE</scope>
    <source>
        <tissue evidence="1">Leaf extractions</tissue>
    </source>
</reference>
<dbReference type="EMBL" id="KK198757">
    <property type="protein sequence ID" value="KCW73588.1"/>
    <property type="molecule type" value="Genomic_DNA"/>
</dbReference>
<protein>
    <submittedName>
        <fullName evidence="1">Uncharacterized protein</fullName>
    </submittedName>
</protein>
<gene>
    <name evidence="1" type="ORF">EUGRSUZ_E02146</name>
</gene>
<name>A0A059C540_EUCGR</name>
<organism evidence="1">
    <name type="scientific">Eucalyptus grandis</name>
    <name type="common">Flooded gum</name>
    <dbReference type="NCBI Taxonomy" id="71139"/>
    <lineage>
        <taxon>Eukaryota</taxon>
        <taxon>Viridiplantae</taxon>
        <taxon>Streptophyta</taxon>
        <taxon>Embryophyta</taxon>
        <taxon>Tracheophyta</taxon>
        <taxon>Spermatophyta</taxon>
        <taxon>Magnoliopsida</taxon>
        <taxon>eudicotyledons</taxon>
        <taxon>Gunneridae</taxon>
        <taxon>Pentapetalae</taxon>
        <taxon>rosids</taxon>
        <taxon>malvids</taxon>
        <taxon>Myrtales</taxon>
        <taxon>Myrtaceae</taxon>
        <taxon>Myrtoideae</taxon>
        <taxon>Eucalypteae</taxon>
        <taxon>Eucalyptus</taxon>
    </lineage>
</organism>
<dbReference type="InParanoid" id="A0A059C540"/>